<sequence length="115" mass="13178">MLCHAVTGGLCRYQPLIPQYTKHAIKIPAQQGKAHKKFTHQLFIMSFPSAFFHLFLLVRQAGRIDPLTSLPKQKKKELNKAEKRVCKAADTAFLCDLHTLQRKRRGHYPRGASRP</sequence>
<dbReference type="Proteomes" id="UP000499080">
    <property type="component" value="Unassembled WGS sequence"/>
</dbReference>
<protein>
    <submittedName>
        <fullName evidence="1">Uncharacterized protein</fullName>
    </submittedName>
</protein>
<accession>A0A4Y2FFR7</accession>
<comment type="caution">
    <text evidence="1">The sequence shown here is derived from an EMBL/GenBank/DDBJ whole genome shotgun (WGS) entry which is preliminary data.</text>
</comment>
<evidence type="ECO:0000313" key="2">
    <source>
        <dbReference type="Proteomes" id="UP000499080"/>
    </source>
</evidence>
<name>A0A4Y2FFR7_ARAVE</name>
<proteinExistence type="predicted"/>
<dbReference type="EMBL" id="BGPR01000927">
    <property type="protein sequence ID" value="GBM40350.1"/>
    <property type="molecule type" value="Genomic_DNA"/>
</dbReference>
<evidence type="ECO:0000313" key="1">
    <source>
        <dbReference type="EMBL" id="GBM40350.1"/>
    </source>
</evidence>
<dbReference type="AlphaFoldDB" id="A0A4Y2FFR7"/>
<keyword evidence="2" id="KW-1185">Reference proteome</keyword>
<reference evidence="1 2" key="1">
    <citation type="journal article" date="2019" name="Sci. Rep.">
        <title>Orb-weaving spider Araneus ventricosus genome elucidates the spidroin gene catalogue.</title>
        <authorList>
            <person name="Kono N."/>
            <person name="Nakamura H."/>
            <person name="Ohtoshi R."/>
            <person name="Moran D.A.P."/>
            <person name="Shinohara A."/>
            <person name="Yoshida Y."/>
            <person name="Fujiwara M."/>
            <person name="Mori M."/>
            <person name="Tomita M."/>
            <person name="Arakawa K."/>
        </authorList>
    </citation>
    <scope>NUCLEOTIDE SEQUENCE [LARGE SCALE GENOMIC DNA]</scope>
</reference>
<gene>
    <name evidence="1" type="ORF">AVEN_85408_1</name>
</gene>
<organism evidence="1 2">
    <name type="scientific">Araneus ventricosus</name>
    <name type="common">Orbweaver spider</name>
    <name type="synonym">Epeira ventricosa</name>
    <dbReference type="NCBI Taxonomy" id="182803"/>
    <lineage>
        <taxon>Eukaryota</taxon>
        <taxon>Metazoa</taxon>
        <taxon>Ecdysozoa</taxon>
        <taxon>Arthropoda</taxon>
        <taxon>Chelicerata</taxon>
        <taxon>Arachnida</taxon>
        <taxon>Araneae</taxon>
        <taxon>Araneomorphae</taxon>
        <taxon>Entelegynae</taxon>
        <taxon>Araneoidea</taxon>
        <taxon>Araneidae</taxon>
        <taxon>Araneus</taxon>
    </lineage>
</organism>